<dbReference type="AlphaFoldDB" id="A0A9N9DWP4"/>
<proteinExistence type="predicted"/>
<sequence length="70" mass="8188">YEEVIITDSSMSSDQLSNINGCFTPYFDNVTSTLFFYWIQKHNISTNTYNDLVDILQHSEFNVKEVVKNE</sequence>
<feature type="non-terminal residue" evidence="1">
    <location>
        <position position="70"/>
    </location>
</feature>
<gene>
    <name evidence="1" type="ORF">FMOSSE_LOCUS11679</name>
</gene>
<accession>A0A9N9DWP4</accession>
<evidence type="ECO:0000313" key="1">
    <source>
        <dbReference type="EMBL" id="CAG8655434.1"/>
    </source>
</evidence>
<evidence type="ECO:0000313" key="2">
    <source>
        <dbReference type="Proteomes" id="UP000789375"/>
    </source>
</evidence>
<keyword evidence="2" id="KW-1185">Reference proteome</keyword>
<protein>
    <submittedName>
        <fullName evidence="1">16299_t:CDS:1</fullName>
    </submittedName>
</protein>
<name>A0A9N9DWP4_FUNMO</name>
<organism evidence="1 2">
    <name type="scientific">Funneliformis mosseae</name>
    <name type="common">Endomycorrhizal fungus</name>
    <name type="synonym">Glomus mosseae</name>
    <dbReference type="NCBI Taxonomy" id="27381"/>
    <lineage>
        <taxon>Eukaryota</taxon>
        <taxon>Fungi</taxon>
        <taxon>Fungi incertae sedis</taxon>
        <taxon>Mucoromycota</taxon>
        <taxon>Glomeromycotina</taxon>
        <taxon>Glomeromycetes</taxon>
        <taxon>Glomerales</taxon>
        <taxon>Glomeraceae</taxon>
        <taxon>Funneliformis</taxon>
    </lineage>
</organism>
<reference evidence="1" key="1">
    <citation type="submission" date="2021-06" db="EMBL/GenBank/DDBJ databases">
        <authorList>
            <person name="Kallberg Y."/>
            <person name="Tangrot J."/>
            <person name="Rosling A."/>
        </authorList>
    </citation>
    <scope>NUCLEOTIDE SEQUENCE</scope>
    <source>
        <strain evidence="1">87-6 pot B 2015</strain>
    </source>
</reference>
<dbReference type="EMBL" id="CAJVPP010004788">
    <property type="protein sequence ID" value="CAG8655434.1"/>
    <property type="molecule type" value="Genomic_DNA"/>
</dbReference>
<dbReference type="Proteomes" id="UP000789375">
    <property type="component" value="Unassembled WGS sequence"/>
</dbReference>
<comment type="caution">
    <text evidence="1">The sequence shown here is derived from an EMBL/GenBank/DDBJ whole genome shotgun (WGS) entry which is preliminary data.</text>
</comment>